<accession>A0A6L2J8F6</accession>
<dbReference type="EMBL" id="BKCJ010000447">
    <property type="protein sequence ID" value="GEU33293.1"/>
    <property type="molecule type" value="Genomic_DNA"/>
</dbReference>
<feature type="transmembrane region" description="Helical" evidence="2">
    <location>
        <begin position="215"/>
        <end position="239"/>
    </location>
</feature>
<keyword evidence="3" id="KW-0548">Nucleotidyltransferase</keyword>
<evidence type="ECO:0000256" key="1">
    <source>
        <dbReference type="SAM" id="MobiDB-lite"/>
    </source>
</evidence>
<keyword evidence="3" id="KW-0808">Transferase</keyword>
<gene>
    <name evidence="3" type="ORF">Tci_005271</name>
</gene>
<organism evidence="3">
    <name type="scientific">Tanacetum cinerariifolium</name>
    <name type="common">Dalmatian daisy</name>
    <name type="synonym">Chrysanthemum cinerariifolium</name>
    <dbReference type="NCBI Taxonomy" id="118510"/>
    <lineage>
        <taxon>Eukaryota</taxon>
        <taxon>Viridiplantae</taxon>
        <taxon>Streptophyta</taxon>
        <taxon>Embryophyta</taxon>
        <taxon>Tracheophyta</taxon>
        <taxon>Spermatophyta</taxon>
        <taxon>Magnoliopsida</taxon>
        <taxon>eudicotyledons</taxon>
        <taxon>Gunneridae</taxon>
        <taxon>Pentapetalae</taxon>
        <taxon>asterids</taxon>
        <taxon>campanulids</taxon>
        <taxon>Asterales</taxon>
        <taxon>Asteraceae</taxon>
        <taxon>Asteroideae</taxon>
        <taxon>Anthemideae</taxon>
        <taxon>Anthemidinae</taxon>
        <taxon>Tanacetum</taxon>
    </lineage>
</organism>
<protein>
    <submittedName>
        <fullName evidence="3">Reverse transcriptase, RNA-dependent DNA polymerase</fullName>
    </submittedName>
</protein>
<dbReference type="InterPro" id="IPR009943">
    <property type="entry name" value="DUF1475"/>
</dbReference>
<feature type="compositionally biased region" description="Polar residues" evidence="1">
    <location>
        <begin position="1"/>
        <end position="17"/>
    </location>
</feature>
<dbReference type="AlphaFoldDB" id="A0A6L2J8F6"/>
<keyword evidence="2" id="KW-0812">Transmembrane</keyword>
<keyword evidence="2" id="KW-1133">Transmembrane helix</keyword>
<evidence type="ECO:0000313" key="3">
    <source>
        <dbReference type="EMBL" id="GEU33293.1"/>
    </source>
</evidence>
<reference evidence="3" key="1">
    <citation type="journal article" date="2019" name="Sci. Rep.">
        <title>Draft genome of Tanacetum cinerariifolium, the natural source of mosquito coil.</title>
        <authorList>
            <person name="Yamashiro T."/>
            <person name="Shiraishi A."/>
            <person name="Satake H."/>
            <person name="Nakayama K."/>
        </authorList>
    </citation>
    <scope>NUCLEOTIDE SEQUENCE</scope>
</reference>
<keyword evidence="2" id="KW-0472">Membrane</keyword>
<name>A0A6L2J8F6_TANCI</name>
<feature type="transmembrane region" description="Helical" evidence="2">
    <location>
        <begin position="245"/>
        <end position="268"/>
    </location>
</feature>
<feature type="transmembrane region" description="Helical" evidence="2">
    <location>
        <begin position="154"/>
        <end position="179"/>
    </location>
</feature>
<comment type="caution">
    <text evidence="3">The sequence shown here is derived from an EMBL/GenBank/DDBJ whole genome shotgun (WGS) entry which is preliminary data.</text>
</comment>
<keyword evidence="3" id="KW-0695">RNA-directed DNA polymerase</keyword>
<sequence length="276" mass="30409">MSTSEQTPASQSTSAVRNTLKKKQVPQDLGRPASDAALREYCDRNYHQLLPIIAEKVEEGALRKGSDLDMPAACSEALNQGLKTRGRVRPRTQTNQSIDHTTVVAATLIAATRVLAQEKRSLFSKNVITKEHPYEGRKRYRKVKVAHEDIVRTLMIVFFCLMVAALVYVIAIGALASFFDFGARWAIALLTDFSINVIVIGAWFFYKESSWIKTLIFIVLMFAVGSATMGATAASVGVAVRTLMIVFFCLMVAALVYVIAIGALASFFDFGARKIE</sequence>
<dbReference type="PANTHER" id="PTHR36318:SF4">
    <property type="entry name" value="REVERSE TRANSCRIPTASE, RNA-DEPENDENT DNA POLYMERASE-RELATED"/>
    <property type="match status" value="1"/>
</dbReference>
<dbReference type="Pfam" id="PF07343">
    <property type="entry name" value="DUF1475"/>
    <property type="match status" value="1"/>
</dbReference>
<evidence type="ECO:0000256" key="2">
    <source>
        <dbReference type="SAM" id="Phobius"/>
    </source>
</evidence>
<dbReference type="GO" id="GO:0003964">
    <property type="term" value="F:RNA-directed DNA polymerase activity"/>
    <property type="evidence" value="ECO:0007669"/>
    <property type="project" value="UniProtKB-KW"/>
</dbReference>
<dbReference type="PANTHER" id="PTHR36318">
    <property type="entry name" value="OS06G0581300 PROTEIN"/>
    <property type="match status" value="1"/>
</dbReference>
<feature type="transmembrane region" description="Helical" evidence="2">
    <location>
        <begin position="185"/>
        <end position="206"/>
    </location>
</feature>
<feature type="region of interest" description="Disordered" evidence="1">
    <location>
        <begin position="1"/>
        <end position="32"/>
    </location>
</feature>
<proteinExistence type="predicted"/>